<protein>
    <recommendedName>
        <fullName evidence="3">DprA winged helix domain-containing protein</fullName>
    </recommendedName>
</protein>
<organism evidence="1 2">
    <name type="scientific">candidate division MSBL1 archaeon SCGC-AAA259I07</name>
    <dbReference type="NCBI Taxonomy" id="1698266"/>
    <lineage>
        <taxon>Archaea</taxon>
        <taxon>Methanobacteriati</taxon>
        <taxon>Methanobacteriota</taxon>
        <taxon>candidate division MSBL1</taxon>
    </lineage>
</organism>
<evidence type="ECO:0000313" key="1">
    <source>
        <dbReference type="EMBL" id="KXA95519.1"/>
    </source>
</evidence>
<keyword evidence="2" id="KW-1185">Reference proteome</keyword>
<dbReference type="AlphaFoldDB" id="A0A133UMX9"/>
<dbReference type="Proteomes" id="UP000070155">
    <property type="component" value="Unassembled WGS sequence"/>
</dbReference>
<sequence length="74" mass="8611">MIDVNREERENRITEIMTEMANDLEENGPLSLTEMSKPYREENEMGPCLIAFSRLEAEGLIVQKPNGKWKISQR</sequence>
<dbReference type="EMBL" id="LHXQ01000002">
    <property type="protein sequence ID" value="KXA95519.1"/>
    <property type="molecule type" value="Genomic_DNA"/>
</dbReference>
<comment type="caution">
    <text evidence="1">The sequence shown here is derived from an EMBL/GenBank/DDBJ whole genome shotgun (WGS) entry which is preliminary data.</text>
</comment>
<reference evidence="1 2" key="1">
    <citation type="journal article" date="2016" name="Sci. Rep.">
        <title>Metabolic traits of an uncultured archaeal lineage -MSBL1- from brine pools of the Red Sea.</title>
        <authorList>
            <person name="Mwirichia R."/>
            <person name="Alam I."/>
            <person name="Rashid M."/>
            <person name="Vinu M."/>
            <person name="Ba-Alawi W."/>
            <person name="Anthony Kamau A."/>
            <person name="Kamanda Ngugi D."/>
            <person name="Goker M."/>
            <person name="Klenk H.P."/>
            <person name="Bajic V."/>
            <person name="Stingl U."/>
        </authorList>
    </citation>
    <scope>NUCLEOTIDE SEQUENCE [LARGE SCALE GENOMIC DNA]</scope>
    <source>
        <strain evidence="1">SCGC-AAA259I07</strain>
    </source>
</reference>
<gene>
    <name evidence="1" type="ORF">AKJ36_00295</name>
</gene>
<proteinExistence type="predicted"/>
<name>A0A133UMX9_9EURY</name>
<evidence type="ECO:0000313" key="2">
    <source>
        <dbReference type="Proteomes" id="UP000070155"/>
    </source>
</evidence>
<accession>A0A133UMX9</accession>
<evidence type="ECO:0008006" key="3">
    <source>
        <dbReference type="Google" id="ProtNLM"/>
    </source>
</evidence>